<dbReference type="AlphaFoldDB" id="A0A9P5PEH2"/>
<accession>A0A9P5PEH2</accession>
<evidence type="ECO:0000256" key="1">
    <source>
        <dbReference type="SAM" id="MobiDB-lite"/>
    </source>
</evidence>
<dbReference type="EMBL" id="JADNRY010000210">
    <property type="protein sequence ID" value="KAF9061212.1"/>
    <property type="molecule type" value="Genomic_DNA"/>
</dbReference>
<protein>
    <submittedName>
        <fullName evidence="2">Uncharacterized protein</fullName>
    </submittedName>
</protein>
<dbReference type="Proteomes" id="UP000772434">
    <property type="component" value="Unassembled WGS sequence"/>
</dbReference>
<comment type="caution">
    <text evidence="2">The sequence shown here is derived from an EMBL/GenBank/DDBJ whole genome shotgun (WGS) entry which is preliminary data.</text>
</comment>
<reference evidence="2" key="1">
    <citation type="submission" date="2020-11" db="EMBL/GenBank/DDBJ databases">
        <authorList>
            <consortium name="DOE Joint Genome Institute"/>
            <person name="Ahrendt S."/>
            <person name="Riley R."/>
            <person name="Andreopoulos W."/>
            <person name="Labutti K."/>
            <person name="Pangilinan J."/>
            <person name="Ruiz-Duenas F.J."/>
            <person name="Barrasa J.M."/>
            <person name="Sanchez-Garcia M."/>
            <person name="Camarero S."/>
            <person name="Miyauchi S."/>
            <person name="Serrano A."/>
            <person name="Linde D."/>
            <person name="Babiker R."/>
            <person name="Drula E."/>
            <person name="Ayuso-Fernandez I."/>
            <person name="Pacheco R."/>
            <person name="Padilla G."/>
            <person name="Ferreira P."/>
            <person name="Barriuso J."/>
            <person name="Kellner H."/>
            <person name="Castanera R."/>
            <person name="Alfaro M."/>
            <person name="Ramirez L."/>
            <person name="Pisabarro A.G."/>
            <person name="Kuo A."/>
            <person name="Tritt A."/>
            <person name="Lipzen A."/>
            <person name="He G."/>
            <person name="Yan M."/>
            <person name="Ng V."/>
            <person name="Cullen D."/>
            <person name="Martin F."/>
            <person name="Rosso M.-N."/>
            <person name="Henrissat B."/>
            <person name="Hibbett D."/>
            <person name="Martinez A.T."/>
            <person name="Grigoriev I.V."/>
        </authorList>
    </citation>
    <scope>NUCLEOTIDE SEQUENCE</scope>
    <source>
        <strain evidence="2">AH 40177</strain>
    </source>
</reference>
<name>A0A9P5PEH2_9AGAR</name>
<evidence type="ECO:0000313" key="2">
    <source>
        <dbReference type="EMBL" id="KAF9061212.1"/>
    </source>
</evidence>
<keyword evidence="3" id="KW-1185">Reference proteome</keyword>
<gene>
    <name evidence="2" type="ORF">BDP27DRAFT_1338453</name>
</gene>
<evidence type="ECO:0000313" key="3">
    <source>
        <dbReference type="Proteomes" id="UP000772434"/>
    </source>
</evidence>
<organism evidence="2 3">
    <name type="scientific">Rhodocollybia butyracea</name>
    <dbReference type="NCBI Taxonomy" id="206335"/>
    <lineage>
        <taxon>Eukaryota</taxon>
        <taxon>Fungi</taxon>
        <taxon>Dikarya</taxon>
        <taxon>Basidiomycota</taxon>
        <taxon>Agaricomycotina</taxon>
        <taxon>Agaricomycetes</taxon>
        <taxon>Agaricomycetidae</taxon>
        <taxon>Agaricales</taxon>
        <taxon>Marasmiineae</taxon>
        <taxon>Omphalotaceae</taxon>
        <taxon>Rhodocollybia</taxon>
    </lineage>
</organism>
<feature type="region of interest" description="Disordered" evidence="1">
    <location>
        <begin position="1"/>
        <end position="24"/>
    </location>
</feature>
<proteinExistence type="predicted"/>
<sequence length="156" mass="17898">MDMPDATAHLKTSARPFSPCTSGAPTPSCDLWRPCRMSSLFQKFPPNRSLHLRFVGQRRYAIAFPKKTFACPILSTDAMFRGESHRVAVTWIFPMHMHIPVMLDVIALSRTSGRPFFPCMFGTMAFSFRHPSRQSLYSLRFKHQAKLFFATANNFF</sequence>